<sequence>MLNAEANVQAILEGEEVGGQPAFKQQECFNMTTESLAKEYPLYIYSLTKLIENSEDRIEKAD</sequence>
<comment type="caution">
    <text evidence="1">The sequence shown here is derived from an EMBL/GenBank/DDBJ whole genome shotgun (WGS) entry which is preliminary data.</text>
</comment>
<dbReference type="EMBL" id="AMCI01005214">
    <property type="protein sequence ID" value="EJW96569.1"/>
    <property type="molecule type" value="Genomic_DNA"/>
</dbReference>
<protein>
    <submittedName>
        <fullName evidence="1">Transcriptional regulator</fullName>
    </submittedName>
</protein>
<gene>
    <name evidence="1" type="ORF">EVA_15325</name>
</gene>
<evidence type="ECO:0000313" key="1">
    <source>
        <dbReference type="EMBL" id="EJW96569.1"/>
    </source>
</evidence>
<accession>J9GAZ7</accession>
<organism evidence="1">
    <name type="scientific">gut metagenome</name>
    <dbReference type="NCBI Taxonomy" id="749906"/>
    <lineage>
        <taxon>unclassified sequences</taxon>
        <taxon>metagenomes</taxon>
        <taxon>organismal metagenomes</taxon>
    </lineage>
</organism>
<dbReference type="AlphaFoldDB" id="J9GAZ7"/>
<proteinExistence type="predicted"/>
<reference evidence="1" key="1">
    <citation type="journal article" date="2012" name="PLoS ONE">
        <title>Gene sets for utilization of primary and secondary nutrition supplies in the distal gut of endangered iberian lynx.</title>
        <authorList>
            <person name="Alcaide M."/>
            <person name="Messina E."/>
            <person name="Richter M."/>
            <person name="Bargiela R."/>
            <person name="Peplies J."/>
            <person name="Huws S.A."/>
            <person name="Newbold C.J."/>
            <person name="Golyshin P.N."/>
            <person name="Simon M.A."/>
            <person name="Lopez G."/>
            <person name="Yakimov M.M."/>
            <person name="Ferrer M."/>
        </authorList>
    </citation>
    <scope>NUCLEOTIDE SEQUENCE</scope>
</reference>
<name>J9GAZ7_9ZZZZ</name>